<dbReference type="Proteomes" id="UP001519331">
    <property type="component" value="Unassembled WGS sequence"/>
</dbReference>
<proteinExistence type="predicted"/>
<name>A0ABS4T050_9MICC</name>
<dbReference type="EMBL" id="JAGINX010000001">
    <property type="protein sequence ID" value="MBP2317379.1"/>
    <property type="molecule type" value="Genomic_DNA"/>
</dbReference>
<evidence type="ECO:0000313" key="1">
    <source>
        <dbReference type="EMBL" id="MBP2317379.1"/>
    </source>
</evidence>
<organism evidence="1 2">
    <name type="scientific">Nesterenkonia lacusekhoensis</name>
    <dbReference type="NCBI Taxonomy" id="150832"/>
    <lineage>
        <taxon>Bacteria</taxon>
        <taxon>Bacillati</taxon>
        <taxon>Actinomycetota</taxon>
        <taxon>Actinomycetes</taxon>
        <taxon>Micrococcales</taxon>
        <taxon>Micrococcaceae</taxon>
        <taxon>Nesterenkonia</taxon>
    </lineage>
</organism>
<comment type="caution">
    <text evidence="1">The sequence shown here is derived from an EMBL/GenBank/DDBJ whole genome shotgun (WGS) entry which is preliminary data.</text>
</comment>
<reference evidence="1 2" key="1">
    <citation type="submission" date="2021-03" db="EMBL/GenBank/DDBJ databases">
        <title>Sequencing the genomes of 1000 actinobacteria strains.</title>
        <authorList>
            <person name="Klenk H.-P."/>
        </authorList>
    </citation>
    <scope>NUCLEOTIDE SEQUENCE [LARGE SCALE GENOMIC DNA]</scope>
    <source>
        <strain evidence="1 2">DSM 12544</strain>
    </source>
</reference>
<accession>A0ABS4T050</accession>
<keyword evidence="2" id="KW-1185">Reference proteome</keyword>
<protein>
    <submittedName>
        <fullName evidence="1">Uncharacterized protein</fullName>
    </submittedName>
</protein>
<gene>
    <name evidence="1" type="ORF">JOF45_000398</name>
</gene>
<sequence>MPLTPEERRNDIAALRALDPRKWADTIRHHQQELRKEQEQK</sequence>
<evidence type="ECO:0000313" key="2">
    <source>
        <dbReference type="Proteomes" id="UP001519331"/>
    </source>
</evidence>